<feature type="transmembrane region" description="Helical" evidence="2">
    <location>
        <begin position="229"/>
        <end position="255"/>
    </location>
</feature>
<feature type="transmembrane region" description="Helical" evidence="2">
    <location>
        <begin position="198"/>
        <end position="217"/>
    </location>
</feature>
<organism evidence="3 4">
    <name type="scientific">Perkinsus olseni</name>
    <name type="common">Perkinsus atlanticus</name>
    <dbReference type="NCBI Taxonomy" id="32597"/>
    <lineage>
        <taxon>Eukaryota</taxon>
        <taxon>Sar</taxon>
        <taxon>Alveolata</taxon>
        <taxon>Perkinsozoa</taxon>
        <taxon>Perkinsea</taxon>
        <taxon>Perkinsida</taxon>
        <taxon>Perkinsidae</taxon>
        <taxon>Perkinsus</taxon>
    </lineage>
</organism>
<feature type="non-terminal residue" evidence="3">
    <location>
        <position position="1"/>
    </location>
</feature>
<feature type="region of interest" description="Disordered" evidence="1">
    <location>
        <begin position="92"/>
        <end position="130"/>
    </location>
</feature>
<protein>
    <submittedName>
        <fullName evidence="3">Uncharacterized protein</fullName>
    </submittedName>
</protein>
<evidence type="ECO:0000313" key="3">
    <source>
        <dbReference type="EMBL" id="KAF4737702.1"/>
    </source>
</evidence>
<accession>A0A7J6SYP0</accession>
<name>A0A7J6SYP0_PEROL</name>
<dbReference type="AlphaFoldDB" id="A0A7J6SYP0"/>
<keyword evidence="2" id="KW-0812">Transmembrane</keyword>
<dbReference type="EMBL" id="JABANM010011436">
    <property type="protein sequence ID" value="KAF4737702.1"/>
    <property type="molecule type" value="Genomic_DNA"/>
</dbReference>
<reference evidence="3 4" key="1">
    <citation type="submission" date="2020-04" db="EMBL/GenBank/DDBJ databases">
        <title>Perkinsus olseni comparative genomics.</title>
        <authorList>
            <person name="Bogema D.R."/>
        </authorList>
    </citation>
    <scope>NUCLEOTIDE SEQUENCE [LARGE SCALE GENOMIC DNA]</scope>
    <source>
        <strain evidence="3">ATCC PRA-205</strain>
    </source>
</reference>
<comment type="caution">
    <text evidence="3">The sequence shown here is derived from an EMBL/GenBank/DDBJ whole genome shotgun (WGS) entry which is preliminary data.</text>
</comment>
<keyword evidence="2" id="KW-0472">Membrane</keyword>
<dbReference type="Proteomes" id="UP000574390">
    <property type="component" value="Unassembled WGS sequence"/>
</dbReference>
<feature type="region of interest" description="Disordered" evidence="1">
    <location>
        <begin position="37"/>
        <end position="79"/>
    </location>
</feature>
<feature type="region of interest" description="Disordered" evidence="1">
    <location>
        <begin position="148"/>
        <end position="176"/>
    </location>
</feature>
<evidence type="ECO:0000256" key="1">
    <source>
        <dbReference type="SAM" id="MobiDB-lite"/>
    </source>
</evidence>
<feature type="compositionally biased region" description="Polar residues" evidence="1">
    <location>
        <begin position="37"/>
        <end position="47"/>
    </location>
</feature>
<feature type="compositionally biased region" description="Basic and acidic residues" evidence="1">
    <location>
        <begin position="65"/>
        <end position="77"/>
    </location>
</feature>
<sequence>MIFWYDNEEGKAILDIDLVSSSSSSYDSRFDIVLEASSTEVRPSLTANDDYDDGEARVEDDDMKQDDQHHDDAKRAEGWSSADDAYVLIPRLNDNHQQQPHPVEGDQDKHRPRHYSSKGKDADDDTTMGTPPSIGLLYNLPSTVHKTPFVHSMPPSNKDPTRPEGGGVRDVSSNHPTSTTQLHVYYHFDRHKPIGNRFIMGLFNTLMMLLLLLHHHIHLPKYYTIPSTTIIPLVVVATSNLIFTTVTATAVEPLLRDDDVDRLRESYDGHLDYEAHVGKYFGGRTGVWIKRLDESSSTDVIAMYQGVTYHFKDTHKKDHNNENDWIKFNINKR</sequence>
<keyword evidence="2" id="KW-1133">Transmembrane helix</keyword>
<proteinExistence type="predicted"/>
<evidence type="ECO:0000256" key="2">
    <source>
        <dbReference type="SAM" id="Phobius"/>
    </source>
</evidence>
<gene>
    <name evidence="3" type="ORF">FOZ62_005669</name>
</gene>
<feature type="compositionally biased region" description="Acidic residues" evidence="1">
    <location>
        <begin position="49"/>
        <end position="64"/>
    </location>
</feature>
<evidence type="ECO:0000313" key="4">
    <source>
        <dbReference type="Proteomes" id="UP000574390"/>
    </source>
</evidence>